<evidence type="ECO:0000256" key="1">
    <source>
        <dbReference type="ARBA" id="ARBA00001947"/>
    </source>
</evidence>
<evidence type="ECO:0000313" key="6">
    <source>
        <dbReference type="EMBL" id="CAE0543184.1"/>
    </source>
</evidence>
<dbReference type="GO" id="GO:0016491">
    <property type="term" value="F:oxidoreductase activity"/>
    <property type="evidence" value="ECO:0007669"/>
    <property type="project" value="UniProtKB-KW"/>
</dbReference>
<comment type="similarity">
    <text evidence="2">Belongs to the zinc-containing alcohol dehydrogenase family.</text>
</comment>
<dbReference type="SUPFAM" id="SSF51735">
    <property type="entry name" value="NAD(P)-binding Rossmann-fold domains"/>
    <property type="match status" value="1"/>
</dbReference>
<protein>
    <recommendedName>
        <fullName evidence="7">Dehydrogenase</fullName>
    </recommendedName>
</protein>
<sequence>MTARSLWYVGGDACELRDCSVPVVGPGEVLVVATHGAVSRGTESLVLRGGVPPSEHTRMRCPFMEGDFNYPCKYGYCSVGFVAEAGKGAEPLLGRHVFCLFPHQDRYVVRMEAVHALPEGTPPSRAVLTPNLETAVNIVWDSKLSVGDRLAVVGAGVVGCLVAYVASRVADVSVLLVDVDASRSALAERLGVRFRLAEQLTAEDADRDVVVHCSGGPAGCATALSLAGDEAAVVEASWFGDKQVSLPLGEAFHSRRLKLVSSQVGQLPVERRPRWTYARRIQVALRLAADPLLDVLIAPADIAFEDLPKALPEVCSAGAALCRRILYPVPELPPTPPRPNDLGQPRLARMKIALNTQA</sequence>
<dbReference type="Gene3D" id="3.90.180.10">
    <property type="entry name" value="Medium-chain alcohol dehydrogenases, catalytic domain"/>
    <property type="match status" value="1"/>
</dbReference>
<dbReference type="SUPFAM" id="SSF50129">
    <property type="entry name" value="GroES-like"/>
    <property type="match status" value="1"/>
</dbReference>
<evidence type="ECO:0008006" key="7">
    <source>
        <dbReference type="Google" id="ProtNLM"/>
    </source>
</evidence>
<dbReference type="Gene3D" id="3.40.50.720">
    <property type="entry name" value="NAD(P)-binding Rossmann-like Domain"/>
    <property type="match status" value="1"/>
</dbReference>
<evidence type="ECO:0000256" key="3">
    <source>
        <dbReference type="ARBA" id="ARBA00022723"/>
    </source>
</evidence>
<comment type="cofactor">
    <cofactor evidence="1">
        <name>Zn(2+)</name>
        <dbReference type="ChEBI" id="CHEBI:29105"/>
    </cofactor>
</comment>
<keyword evidence="5" id="KW-0560">Oxidoreductase</keyword>
<evidence type="ECO:0000256" key="2">
    <source>
        <dbReference type="ARBA" id="ARBA00008072"/>
    </source>
</evidence>
<keyword evidence="4" id="KW-0862">Zinc</keyword>
<dbReference type="CDD" id="cd08255">
    <property type="entry name" value="2-desacetyl-2-hydroxyethyl_bacteriochlorophyllide_like"/>
    <property type="match status" value="1"/>
</dbReference>
<dbReference type="GO" id="GO:0046872">
    <property type="term" value="F:metal ion binding"/>
    <property type="evidence" value="ECO:0007669"/>
    <property type="project" value="UniProtKB-KW"/>
</dbReference>
<gene>
    <name evidence="6" type="ORF">EHUX00137_LOCUS13456</name>
</gene>
<dbReference type="PANTHER" id="PTHR43350:SF19">
    <property type="entry name" value="D-GULOSIDE 3-DEHYDROGENASE"/>
    <property type="match status" value="1"/>
</dbReference>
<evidence type="ECO:0000256" key="5">
    <source>
        <dbReference type="ARBA" id="ARBA00023002"/>
    </source>
</evidence>
<accession>A0A6V2PNN4</accession>
<dbReference type="AlphaFoldDB" id="A0A6V2PNN4"/>
<dbReference type="EMBL" id="HBIR01017913">
    <property type="protein sequence ID" value="CAE0543184.1"/>
    <property type="molecule type" value="Transcribed_RNA"/>
</dbReference>
<reference evidence="6" key="1">
    <citation type="submission" date="2021-01" db="EMBL/GenBank/DDBJ databases">
        <authorList>
            <person name="Corre E."/>
            <person name="Pelletier E."/>
            <person name="Niang G."/>
            <person name="Scheremetjew M."/>
            <person name="Finn R."/>
            <person name="Kale V."/>
            <person name="Holt S."/>
            <person name="Cochrane G."/>
            <person name="Meng A."/>
            <person name="Brown T."/>
            <person name="Cohen L."/>
        </authorList>
    </citation>
    <scope>NUCLEOTIDE SEQUENCE</scope>
    <source>
        <strain evidence="6">379</strain>
    </source>
</reference>
<evidence type="ECO:0000256" key="4">
    <source>
        <dbReference type="ARBA" id="ARBA00022833"/>
    </source>
</evidence>
<keyword evidence="3" id="KW-0479">Metal-binding</keyword>
<dbReference type="InterPro" id="IPR011032">
    <property type="entry name" value="GroES-like_sf"/>
</dbReference>
<name>A0A6V2PNN4_EMIHU</name>
<organism evidence="6">
    <name type="scientific">Emiliania huxleyi</name>
    <name type="common">Coccolithophore</name>
    <name type="synonym">Pontosphaera huxleyi</name>
    <dbReference type="NCBI Taxonomy" id="2903"/>
    <lineage>
        <taxon>Eukaryota</taxon>
        <taxon>Haptista</taxon>
        <taxon>Haptophyta</taxon>
        <taxon>Prymnesiophyceae</taxon>
        <taxon>Isochrysidales</taxon>
        <taxon>Noelaerhabdaceae</taxon>
        <taxon>Emiliania</taxon>
    </lineage>
</organism>
<proteinExistence type="inferred from homology"/>
<dbReference type="InterPro" id="IPR036291">
    <property type="entry name" value="NAD(P)-bd_dom_sf"/>
</dbReference>
<dbReference type="PANTHER" id="PTHR43350">
    <property type="entry name" value="NAD-DEPENDENT ALCOHOL DEHYDROGENASE"/>
    <property type="match status" value="1"/>
</dbReference>